<feature type="domain" description="Transposable element P transposase-like RNase H" evidence="2">
    <location>
        <begin position="168"/>
        <end position="221"/>
    </location>
</feature>
<name>A0A7R8CEB9_LEPSM</name>
<feature type="domain" description="DUF7041" evidence="3">
    <location>
        <begin position="39"/>
        <end position="89"/>
    </location>
</feature>
<gene>
    <name evidence="4" type="ORF">LSAA_1180</name>
</gene>
<evidence type="ECO:0000256" key="1">
    <source>
        <dbReference type="SAM" id="MobiDB-lite"/>
    </source>
</evidence>
<reference evidence="4" key="1">
    <citation type="submission" date="2021-02" db="EMBL/GenBank/DDBJ databases">
        <authorList>
            <person name="Bekaert M."/>
        </authorList>
    </citation>
    <scope>NUCLEOTIDE SEQUENCE</scope>
    <source>
        <strain evidence="4">IoA-00</strain>
    </source>
</reference>
<evidence type="ECO:0000259" key="2">
    <source>
        <dbReference type="Pfam" id="PF21787"/>
    </source>
</evidence>
<evidence type="ECO:0000313" key="5">
    <source>
        <dbReference type="Proteomes" id="UP000675881"/>
    </source>
</evidence>
<dbReference type="InterPro" id="IPR055469">
    <property type="entry name" value="DUF7041"/>
</dbReference>
<evidence type="ECO:0000259" key="3">
    <source>
        <dbReference type="Pfam" id="PF23055"/>
    </source>
</evidence>
<feature type="compositionally biased region" description="Basic and acidic residues" evidence="1">
    <location>
        <begin position="1"/>
        <end position="14"/>
    </location>
</feature>
<dbReference type="EMBL" id="HG994580">
    <property type="protein sequence ID" value="CAF2751657.1"/>
    <property type="molecule type" value="Genomic_DNA"/>
</dbReference>
<organism evidence="4 5">
    <name type="scientific">Lepeophtheirus salmonis</name>
    <name type="common">Salmon louse</name>
    <name type="synonym">Caligus salmonis</name>
    <dbReference type="NCBI Taxonomy" id="72036"/>
    <lineage>
        <taxon>Eukaryota</taxon>
        <taxon>Metazoa</taxon>
        <taxon>Ecdysozoa</taxon>
        <taxon>Arthropoda</taxon>
        <taxon>Crustacea</taxon>
        <taxon>Multicrustacea</taxon>
        <taxon>Hexanauplia</taxon>
        <taxon>Copepoda</taxon>
        <taxon>Siphonostomatoida</taxon>
        <taxon>Caligidae</taxon>
        <taxon>Lepeophtheirus</taxon>
    </lineage>
</organism>
<dbReference type="InterPro" id="IPR048365">
    <property type="entry name" value="TNP-like_RNaseH_N"/>
</dbReference>
<proteinExistence type="predicted"/>
<feature type="region of interest" description="Disordered" evidence="1">
    <location>
        <begin position="1"/>
        <end position="24"/>
    </location>
</feature>
<sequence length="224" mass="26005">MTNKDRFPKDESLKRNYTGDSEIPKSNEVPHVVGQFKVCPFWPTTPTAWFCVIEAQFQLYQVKKELEKYHHLLCAIDDKVLDPFDDESEDTLTTQDKIERLFQLIEAPHIHPIDEIVSLARDYLSNVPDVREAIIKQILMRSLLESRRAGLSPILTNLRKKVKSIKEVIDELAIKKHIEFDGTRYHGYVDLRTSTDSVSQNALVFMVTSIHSSYKLPKDYFSHK</sequence>
<accession>A0A7R8CEB9</accession>
<dbReference type="Proteomes" id="UP000675881">
    <property type="component" value="Chromosome 1"/>
</dbReference>
<dbReference type="AlphaFoldDB" id="A0A7R8CEB9"/>
<dbReference type="Pfam" id="PF23055">
    <property type="entry name" value="DUF7041"/>
    <property type="match status" value="1"/>
</dbReference>
<keyword evidence="5" id="KW-1185">Reference proteome</keyword>
<dbReference type="Pfam" id="PF21787">
    <property type="entry name" value="TNP-like_RNaseH_N"/>
    <property type="match status" value="1"/>
</dbReference>
<protein>
    <submittedName>
        <fullName evidence="4">(salmon louse) hypothetical protein</fullName>
    </submittedName>
</protein>
<evidence type="ECO:0000313" key="4">
    <source>
        <dbReference type="EMBL" id="CAF2751657.1"/>
    </source>
</evidence>